<evidence type="ECO:0000313" key="7">
    <source>
        <dbReference type="Proteomes" id="UP000645865"/>
    </source>
</evidence>
<sequence>MLTLSRVLLLASTDTAHTPAFLRAHSLAHATHATLQILRLEGVDAFKHDVGSAADAARVVEYVNCFQADLVLTDCLYVPALDRAFHRPLDSWLLRRGSAPLYLVTQATPPKPLKVLASVDLSHLEDMTWGLNERILELAQAVAAPCGAALHLCNVSGWTVLGDSPMSVPTRSLDTHFKKAVRDAQHEALEGLTERYGIERERQHDLNGVPHQEITRFARCNAFDTLVLGAAALGTDGVLGSTAERVLNRTPCNLLLVQPPSRCR</sequence>
<feature type="domain" description="UspA" evidence="5">
    <location>
        <begin position="134"/>
        <end position="257"/>
    </location>
</feature>
<dbReference type="PANTHER" id="PTHR47892:SF1">
    <property type="entry name" value="UNIVERSAL STRESS PROTEIN E"/>
    <property type="match status" value="1"/>
</dbReference>
<protein>
    <submittedName>
        <fullName evidence="6">Universal stress protein</fullName>
    </submittedName>
</protein>
<evidence type="ECO:0000256" key="2">
    <source>
        <dbReference type="ARBA" id="ARBA00008791"/>
    </source>
</evidence>
<dbReference type="Pfam" id="PF00582">
    <property type="entry name" value="Usp"/>
    <property type="match status" value="1"/>
</dbReference>
<dbReference type="Proteomes" id="UP000645865">
    <property type="component" value="Unassembled WGS sequence"/>
</dbReference>
<dbReference type="GO" id="GO:0005737">
    <property type="term" value="C:cytoplasm"/>
    <property type="evidence" value="ECO:0007669"/>
    <property type="project" value="UniProtKB-SubCell"/>
</dbReference>
<dbReference type="PANTHER" id="PTHR47892">
    <property type="entry name" value="UNIVERSAL STRESS PROTEIN E"/>
    <property type="match status" value="1"/>
</dbReference>
<comment type="caution">
    <text evidence="6">The sequence shown here is derived from an EMBL/GenBank/DDBJ whole genome shotgun (WGS) entry which is preliminary data.</text>
</comment>
<evidence type="ECO:0000259" key="5">
    <source>
        <dbReference type="Pfam" id="PF00582"/>
    </source>
</evidence>
<gene>
    <name evidence="6" type="ORF">YA0853_21130</name>
</gene>
<name>A0A8I1E6S2_9PSED</name>
<organism evidence="6 7">
    <name type="scientific">Pseudomonas rhodesiae</name>
    <dbReference type="NCBI Taxonomy" id="76760"/>
    <lineage>
        <taxon>Bacteria</taxon>
        <taxon>Pseudomonadati</taxon>
        <taxon>Pseudomonadota</taxon>
        <taxon>Gammaproteobacteria</taxon>
        <taxon>Pseudomonadales</taxon>
        <taxon>Pseudomonadaceae</taxon>
        <taxon>Pseudomonas</taxon>
    </lineage>
</organism>
<proteinExistence type="inferred from homology"/>
<dbReference type="EMBL" id="JAEILH010000033">
    <property type="protein sequence ID" value="MBI6626161.1"/>
    <property type="molecule type" value="Genomic_DNA"/>
</dbReference>
<reference evidence="6" key="1">
    <citation type="submission" date="2020-12" db="EMBL/GenBank/DDBJ databases">
        <title>Comparative genomic insights into the epidemiology and virulence of plant pathogenic Pseudomonads from Turkey.</title>
        <authorList>
            <person name="Dillon M."/>
            <person name="Ruiz-Bedoya T."/>
            <person name="Bendalovic-Torma C."/>
            <person name="Guttman K.M."/>
            <person name="Kwak H."/>
            <person name="Middleton M.A."/>
            <person name="Wang P.W."/>
            <person name="Horuz S."/>
            <person name="Aysan Y."/>
            <person name="Guttman D.S."/>
        </authorList>
    </citation>
    <scope>NUCLEOTIDE SEQUENCE</scope>
    <source>
        <strain evidence="6">S5_IA_3a</strain>
    </source>
</reference>
<dbReference type="RefSeq" id="WP_034097616.1">
    <property type="nucleotide sequence ID" value="NZ_CAUQUF010000004.1"/>
</dbReference>
<dbReference type="AlphaFoldDB" id="A0A8I1E6S2"/>
<evidence type="ECO:0000256" key="1">
    <source>
        <dbReference type="ARBA" id="ARBA00004496"/>
    </source>
</evidence>
<comment type="function">
    <text evidence="4">Required for resistance to DNA-damaging agents.</text>
</comment>
<evidence type="ECO:0000313" key="6">
    <source>
        <dbReference type="EMBL" id="MBI6626161.1"/>
    </source>
</evidence>
<keyword evidence="3" id="KW-0963">Cytoplasm</keyword>
<evidence type="ECO:0000256" key="3">
    <source>
        <dbReference type="ARBA" id="ARBA00022490"/>
    </source>
</evidence>
<dbReference type="SUPFAM" id="SSF52402">
    <property type="entry name" value="Adenine nucleotide alpha hydrolases-like"/>
    <property type="match status" value="1"/>
</dbReference>
<comment type="subcellular location">
    <subcellularLocation>
        <location evidence="1">Cytoplasm</location>
    </subcellularLocation>
</comment>
<comment type="similarity">
    <text evidence="2">Belongs to the universal stress protein A family.</text>
</comment>
<dbReference type="InterPro" id="IPR006016">
    <property type="entry name" value="UspA"/>
</dbReference>
<evidence type="ECO:0000256" key="4">
    <source>
        <dbReference type="ARBA" id="ARBA00037131"/>
    </source>
</evidence>
<dbReference type="Gene3D" id="3.40.50.12370">
    <property type="match status" value="1"/>
</dbReference>
<accession>A0A8I1E6S2</accession>